<dbReference type="InterPro" id="IPR036390">
    <property type="entry name" value="WH_DNA-bd_sf"/>
</dbReference>
<keyword evidence="4" id="KW-1185">Reference proteome</keyword>
<dbReference type="KEGG" id="bse:Bsel_2242"/>
<keyword evidence="1" id="KW-0238">DNA-binding</keyword>
<dbReference type="HOGENOM" id="CLU_1591854_0_0_9"/>
<sequence>MKADVNKEYEQHIFLNHIRAASKAVEDNWQRNAKEIGITAAEQHILWIVHSYESLSVSDIAKIGLWDRSTVMQVLKRMSAKELVDIHKDHYDRRRSFVRLTEKGKEKRVESSQYEFEFYQFLKTYFDDRTDLLAEMNAFFRAVNGHFHGQSFINWLDHSKEGELFQDERDREQGS</sequence>
<evidence type="ECO:0000259" key="2">
    <source>
        <dbReference type="PROSITE" id="PS50995"/>
    </source>
</evidence>
<dbReference type="Proteomes" id="UP000000271">
    <property type="component" value="Chromosome"/>
</dbReference>
<evidence type="ECO:0000313" key="4">
    <source>
        <dbReference type="Proteomes" id="UP000000271"/>
    </source>
</evidence>
<name>D6XVK8_BACIE</name>
<dbReference type="InterPro" id="IPR039422">
    <property type="entry name" value="MarR/SlyA-like"/>
</dbReference>
<proteinExistence type="predicted"/>
<protein>
    <submittedName>
        <fullName evidence="3">Transcriptional regulator, MarR family</fullName>
    </submittedName>
</protein>
<dbReference type="Gene3D" id="1.10.10.10">
    <property type="entry name" value="Winged helix-like DNA-binding domain superfamily/Winged helix DNA-binding domain"/>
    <property type="match status" value="1"/>
</dbReference>
<dbReference type="PANTHER" id="PTHR33164:SF89">
    <property type="entry name" value="MARR FAMILY REGULATORY PROTEIN"/>
    <property type="match status" value="1"/>
</dbReference>
<dbReference type="GO" id="GO:0006950">
    <property type="term" value="P:response to stress"/>
    <property type="evidence" value="ECO:0007669"/>
    <property type="project" value="TreeGrafter"/>
</dbReference>
<dbReference type="PROSITE" id="PS50995">
    <property type="entry name" value="HTH_MARR_2"/>
    <property type="match status" value="1"/>
</dbReference>
<dbReference type="Pfam" id="PF01047">
    <property type="entry name" value="MarR"/>
    <property type="match status" value="1"/>
</dbReference>
<gene>
    <name evidence="3" type="ordered locus">Bsel_2242</name>
</gene>
<reference evidence="3" key="1">
    <citation type="submission" date="2009-10" db="EMBL/GenBank/DDBJ databases">
        <title>Complete sequence of Bacillus selenitireducens MLS10.</title>
        <authorList>
            <consortium name="US DOE Joint Genome Institute"/>
            <person name="Lucas S."/>
            <person name="Copeland A."/>
            <person name="Lapidus A."/>
            <person name="Glavina del Rio T."/>
            <person name="Dalin E."/>
            <person name="Tice H."/>
            <person name="Bruce D."/>
            <person name="Goodwin L."/>
            <person name="Pitluck S."/>
            <person name="Sims D."/>
            <person name="Brettin T."/>
            <person name="Detter J.C."/>
            <person name="Han C."/>
            <person name="Larimer F."/>
            <person name="Land M."/>
            <person name="Hauser L."/>
            <person name="Kyrpides N."/>
            <person name="Ovchinnikova G."/>
            <person name="Stolz J."/>
        </authorList>
    </citation>
    <scope>NUCLEOTIDE SEQUENCE [LARGE SCALE GENOMIC DNA]</scope>
    <source>
        <strain evidence="3">MLS10</strain>
    </source>
</reference>
<dbReference type="EMBL" id="CP001791">
    <property type="protein sequence ID" value="ADH99746.1"/>
    <property type="molecule type" value="Genomic_DNA"/>
</dbReference>
<dbReference type="GO" id="GO:0003677">
    <property type="term" value="F:DNA binding"/>
    <property type="evidence" value="ECO:0007669"/>
    <property type="project" value="UniProtKB-KW"/>
</dbReference>
<dbReference type="GO" id="GO:0003700">
    <property type="term" value="F:DNA-binding transcription factor activity"/>
    <property type="evidence" value="ECO:0007669"/>
    <property type="project" value="InterPro"/>
</dbReference>
<feature type="domain" description="HTH marR-type" evidence="2">
    <location>
        <begin position="11"/>
        <end position="148"/>
    </location>
</feature>
<dbReference type="InterPro" id="IPR000835">
    <property type="entry name" value="HTH_MarR-typ"/>
</dbReference>
<dbReference type="InterPro" id="IPR036388">
    <property type="entry name" value="WH-like_DNA-bd_sf"/>
</dbReference>
<dbReference type="STRING" id="439292.Bsel_2242"/>
<organism evidence="3 4">
    <name type="scientific">Bacillus selenitireducens (strain ATCC 700615 / DSM 15326 / MLS10)</name>
    <dbReference type="NCBI Taxonomy" id="439292"/>
    <lineage>
        <taxon>Bacteria</taxon>
        <taxon>Bacillati</taxon>
        <taxon>Bacillota</taxon>
        <taxon>Bacilli</taxon>
        <taxon>Bacillales</taxon>
        <taxon>Bacillaceae</taxon>
        <taxon>Salisediminibacterium</taxon>
    </lineage>
</organism>
<dbReference type="AlphaFoldDB" id="D6XVK8"/>
<dbReference type="SMART" id="SM00347">
    <property type="entry name" value="HTH_MARR"/>
    <property type="match status" value="1"/>
</dbReference>
<dbReference type="SUPFAM" id="SSF46785">
    <property type="entry name" value="Winged helix' DNA-binding domain"/>
    <property type="match status" value="1"/>
</dbReference>
<evidence type="ECO:0000313" key="3">
    <source>
        <dbReference type="EMBL" id="ADH99746.1"/>
    </source>
</evidence>
<accession>D6XVK8</accession>
<dbReference type="PANTHER" id="PTHR33164">
    <property type="entry name" value="TRANSCRIPTIONAL REGULATOR, MARR FAMILY"/>
    <property type="match status" value="1"/>
</dbReference>
<dbReference type="eggNOG" id="COG1846">
    <property type="taxonomic scope" value="Bacteria"/>
</dbReference>
<evidence type="ECO:0000256" key="1">
    <source>
        <dbReference type="ARBA" id="ARBA00023125"/>
    </source>
</evidence>